<feature type="transmembrane region" description="Helical" evidence="1">
    <location>
        <begin position="62"/>
        <end position="87"/>
    </location>
</feature>
<feature type="transmembrane region" description="Helical" evidence="1">
    <location>
        <begin position="99"/>
        <end position="123"/>
    </location>
</feature>
<feature type="transmembrane region" description="Helical" evidence="1">
    <location>
        <begin position="129"/>
        <end position="151"/>
    </location>
</feature>
<organism evidence="2 3">
    <name type="scientific">Folsomia candida</name>
    <name type="common">Springtail</name>
    <dbReference type="NCBI Taxonomy" id="158441"/>
    <lineage>
        <taxon>Eukaryota</taxon>
        <taxon>Metazoa</taxon>
        <taxon>Ecdysozoa</taxon>
        <taxon>Arthropoda</taxon>
        <taxon>Hexapoda</taxon>
        <taxon>Collembola</taxon>
        <taxon>Entomobryomorpha</taxon>
        <taxon>Isotomoidea</taxon>
        <taxon>Isotomidae</taxon>
        <taxon>Proisotominae</taxon>
        <taxon>Folsomia</taxon>
    </lineage>
</organism>
<sequence>MPGAGDNPFAGRVAVKIVSVCDLLLAATLLCYYGYKWAMYDAKGPLAKGPITVESVIRSQYLLIWIAVMVFHSLQFIMSLVLLSSAYDRDAEDALGKCQLWWGVSSLLFWLLAIEAIGMLYMIVATTGIQAVAMTVFIVKLIFRLTAVVNVRNFMKNLKKAPPTSVHQMVYIRSKTKGPPPSNYIRY</sequence>
<keyword evidence="1" id="KW-1133">Transmembrane helix</keyword>
<dbReference type="AlphaFoldDB" id="A0A226E5Y9"/>
<keyword evidence="1" id="KW-0812">Transmembrane</keyword>
<dbReference type="EMBL" id="LNIX01000007">
    <property type="protein sequence ID" value="OXA52367.1"/>
    <property type="molecule type" value="Genomic_DNA"/>
</dbReference>
<keyword evidence="1" id="KW-0472">Membrane</keyword>
<evidence type="ECO:0000313" key="2">
    <source>
        <dbReference type="EMBL" id="OXA52367.1"/>
    </source>
</evidence>
<evidence type="ECO:0000256" key="1">
    <source>
        <dbReference type="SAM" id="Phobius"/>
    </source>
</evidence>
<gene>
    <name evidence="2" type="ORF">Fcan01_13451</name>
</gene>
<evidence type="ECO:0000313" key="3">
    <source>
        <dbReference type="Proteomes" id="UP000198287"/>
    </source>
</evidence>
<feature type="transmembrane region" description="Helical" evidence="1">
    <location>
        <begin position="13"/>
        <end position="35"/>
    </location>
</feature>
<comment type="caution">
    <text evidence="2">The sequence shown here is derived from an EMBL/GenBank/DDBJ whole genome shotgun (WGS) entry which is preliminary data.</text>
</comment>
<keyword evidence="3" id="KW-1185">Reference proteome</keyword>
<proteinExistence type="predicted"/>
<dbReference type="Proteomes" id="UP000198287">
    <property type="component" value="Unassembled WGS sequence"/>
</dbReference>
<protein>
    <recommendedName>
        <fullName evidence="4">Transmembrane protein</fullName>
    </recommendedName>
</protein>
<evidence type="ECO:0008006" key="4">
    <source>
        <dbReference type="Google" id="ProtNLM"/>
    </source>
</evidence>
<name>A0A226E5Y9_FOLCA</name>
<reference evidence="2 3" key="1">
    <citation type="submission" date="2015-12" db="EMBL/GenBank/DDBJ databases">
        <title>The genome of Folsomia candida.</title>
        <authorList>
            <person name="Faddeeva A."/>
            <person name="Derks M.F."/>
            <person name="Anvar Y."/>
            <person name="Smit S."/>
            <person name="Van Straalen N."/>
            <person name="Roelofs D."/>
        </authorList>
    </citation>
    <scope>NUCLEOTIDE SEQUENCE [LARGE SCALE GENOMIC DNA]</scope>
    <source>
        <strain evidence="2 3">VU population</strain>
        <tissue evidence="2">Whole body</tissue>
    </source>
</reference>
<accession>A0A226E5Y9</accession>